<name>A0A8T4L452_9ARCH</name>
<evidence type="ECO:0000313" key="4">
    <source>
        <dbReference type="EMBL" id="MBS3062108.1"/>
    </source>
</evidence>
<sequence>MKRTGPTKPSTKELIRRLEKESISRKETIWRTISRLLEAPSRGSIAVNVGKLGLLSKKFPKKVLLVPGKILGTGALDAPITVCGYEFSESAVKKIEKAKGKALTIPQLLESKEKIAQIMLVK</sequence>
<dbReference type="InterPro" id="IPR021131">
    <property type="entry name" value="Ribosomal_uL15/eL18"/>
</dbReference>
<dbReference type="GO" id="GO:0005840">
    <property type="term" value="C:ribosome"/>
    <property type="evidence" value="ECO:0007669"/>
    <property type="project" value="UniProtKB-KW"/>
</dbReference>
<keyword evidence="2" id="KW-0687">Ribonucleoprotein</keyword>
<dbReference type="GO" id="GO:1990904">
    <property type="term" value="C:ribonucleoprotein complex"/>
    <property type="evidence" value="ECO:0007669"/>
    <property type="project" value="UniProtKB-KW"/>
</dbReference>
<evidence type="ECO:0000256" key="2">
    <source>
        <dbReference type="ARBA" id="ARBA00023274"/>
    </source>
</evidence>
<dbReference type="Gene3D" id="3.100.10.10">
    <property type="match status" value="1"/>
</dbReference>
<feature type="domain" description="Large ribosomal subunit protein uL15/eL18" evidence="3">
    <location>
        <begin position="46"/>
        <end position="102"/>
    </location>
</feature>
<dbReference type="Pfam" id="PF00828">
    <property type="entry name" value="Ribosomal_L27A"/>
    <property type="match status" value="1"/>
</dbReference>
<protein>
    <submittedName>
        <fullName evidence="4">50S ribosomal protein L18e</fullName>
    </submittedName>
</protein>
<dbReference type="Proteomes" id="UP000675968">
    <property type="component" value="Unassembled WGS sequence"/>
</dbReference>
<evidence type="ECO:0000313" key="5">
    <source>
        <dbReference type="Proteomes" id="UP000675968"/>
    </source>
</evidence>
<evidence type="ECO:0000259" key="3">
    <source>
        <dbReference type="Pfam" id="PF00828"/>
    </source>
</evidence>
<organism evidence="4 5">
    <name type="scientific">Candidatus Iainarchaeum sp</name>
    <dbReference type="NCBI Taxonomy" id="3101447"/>
    <lineage>
        <taxon>Archaea</taxon>
        <taxon>Candidatus Iainarchaeota</taxon>
        <taxon>Candidatus Iainarchaeia</taxon>
        <taxon>Candidatus Iainarchaeales</taxon>
        <taxon>Candidatus Iainarchaeaceae</taxon>
        <taxon>Candidatus Iainarchaeum</taxon>
    </lineage>
</organism>
<dbReference type="EMBL" id="JAGVWC010000012">
    <property type="protein sequence ID" value="MBS3062108.1"/>
    <property type="molecule type" value="Genomic_DNA"/>
</dbReference>
<reference evidence="4" key="2">
    <citation type="submission" date="2021-05" db="EMBL/GenBank/DDBJ databases">
        <title>Protein family content uncovers lineage relationships and bacterial pathway maintenance mechanisms in DPANN archaea.</title>
        <authorList>
            <person name="Castelle C.J."/>
            <person name="Meheust R."/>
            <person name="Jaffe A.L."/>
            <person name="Seitz K."/>
            <person name="Gong X."/>
            <person name="Baker B.J."/>
            <person name="Banfield J.F."/>
        </authorList>
    </citation>
    <scope>NUCLEOTIDE SEQUENCE</scope>
    <source>
        <strain evidence="4">RIFCSPLOWO2_01_FULL_AR10_48_17</strain>
    </source>
</reference>
<dbReference type="SUPFAM" id="SSF52080">
    <property type="entry name" value="Ribosomal proteins L15p and L18e"/>
    <property type="match status" value="1"/>
</dbReference>
<evidence type="ECO:0000256" key="1">
    <source>
        <dbReference type="ARBA" id="ARBA00022980"/>
    </source>
</evidence>
<proteinExistence type="predicted"/>
<accession>A0A8T4L452</accession>
<gene>
    <name evidence="4" type="ORF">J4215_06000</name>
</gene>
<comment type="caution">
    <text evidence="4">The sequence shown here is derived from an EMBL/GenBank/DDBJ whole genome shotgun (WGS) entry which is preliminary data.</text>
</comment>
<dbReference type="NCBIfam" id="NF003079">
    <property type="entry name" value="PRK04005.1"/>
    <property type="match status" value="1"/>
</dbReference>
<keyword evidence="1 4" id="KW-0689">Ribosomal protein</keyword>
<dbReference type="InterPro" id="IPR036227">
    <property type="entry name" value="Ribosomal_uL15/eL18_sf"/>
</dbReference>
<dbReference type="AlphaFoldDB" id="A0A8T4L452"/>
<reference evidence="4" key="1">
    <citation type="submission" date="2021-03" db="EMBL/GenBank/DDBJ databases">
        <authorList>
            <person name="Jaffe A."/>
        </authorList>
    </citation>
    <scope>NUCLEOTIDE SEQUENCE</scope>
    <source>
        <strain evidence="4">RIFCSPLOWO2_01_FULL_AR10_48_17</strain>
    </source>
</reference>